<organism evidence="3 4">
    <name type="scientific">Paenibacillus monticola</name>
    <dbReference type="NCBI Taxonomy" id="2666075"/>
    <lineage>
        <taxon>Bacteria</taxon>
        <taxon>Bacillati</taxon>
        <taxon>Bacillota</taxon>
        <taxon>Bacilli</taxon>
        <taxon>Bacillales</taxon>
        <taxon>Paenibacillaceae</taxon>
        <taxon>Paenibacillus</taxon>
    </lineage>
</organism>
<dbReference type="Pfam" id="PF00248">
    <property type="entry name" value="Aldo_ket_red"/>
    <property type="match status" value="1"/>
</dbReference>
<gene>
    <name evidence="3" type="ORF">GJB61_19400</name>
</gene>
<dbReference type="SUPFAM" id="SSF51430">
    <property type="entry name" value="NAD(P)-linked oxidoreductase"/>
    <property type="match status" value="1"/>
</dbReference>
<name>A0A7X2L3B6_9BACL</name>
<reference evidence="3 4" key="1">
    <citation type="submission" date="2019-11" db="EMBL/GenBank/DDBJ databases">
        <title>Paenibacillus monticola sp. nov., a novel PGPR strain isolated from mountain sample in China.</title>
        <authorList>
            <person name="Zhao Q."/>
            <person name="Li H.-P."/>
            <person name="Zhang J.-L."/>
        </authorList>
    </citation>
    <scope>NUCLEOTIDE SEQUENCE [LARGE SCALE GENOMIC DNA]</scope>
    <source>
        <strain evidence="3 4">LC-T2</strain>
    </source>
</reference>
<dbReference type="CDD" id="cd19079">
    <property type="entry name" value="AKR_EcYajO-like"/>
    <property type="match status" value="1"/>
</dbReference>
<dbReference type="EMBL" id="WJXB01000007">
    <property type="protein sequence ID" value="MRN55150.1"/>
    <property type="molecule type" value="Genomic_DNA"/>
</dbReference>
<dbReference type="InterPro" id="IPR036812">
    <property type="entry name" value="NAD(P)_OxRdtase_dom_sf"/>
</dbReference>
<comment type="caution">
    <text evidence="3">The sequence shown here is derived from an EMBL/GenBank/DDBJ whole genome shotgun (WGS) entry which is preliminary data.</text>
</comment>
<dbReference type="PANTHER" id="PTHR43364">
    <property type="entry name" value="NADH-SPECIFIC METHYLGLYOXAL REDUCTASE-RELATED"/>
    <property type="match status" value="1"/>
</dbReference>
<evidence type="ECO:0000313" key="4">
    <source>
        <dbReference type="Proteomes" id="UP000463051"/>
    </source>
</evidence>
<evidence type="ECO:0000313" key="3">
    <source>
        <dbReference type="EMBL" id="MRN55150.1"/>
    </source>
</evidence>
<dbReference type="PRINTS" id="PR00069">
    <property type="entry name" value="ALDKETRDTASE"/>
</dbReference>
<dbReference type="InterPro" id="IPR050523">
    <property type="entry name" value="AKR_Detox_Biosynth"/>
</dbReference>
<dbReference type="InterPro" id="IPR020471">
    <property type="entry name" value="AKR"/>
</dbReference>
<sequence>MKYVKLGSTGLDVSRICLGCMSYGIPERGAHAWTLKEELSRPFIQKALELGINFFDTANVYSDGTSEEIVGRALKDLATRDEVVIATKVHGRMRPGPNGGGLSRKVILSEIDHSLKRLGTDYVDLYQIHRWDNETPIEETMEALHDVVKSGKARYIGASSMYAWQFLKALHTAERNGWTRFVSMQNYVNLLYREEEREMLPLCAAEGIGVIPWSPLARGRLTRDWEVTSARSETDEFGKILYSRTDEADRIVALRVKEIAEERGVPRAQIALAWVLQKQPVTAPIIGATKMQHFEDAAEAVDLQLSTVEIQRLEEPYVPHPVMGGLN</sequence>
<dbReference type="FunFam" id="3.20.20.100:FF:000004">
    <property type="entry name" value="Oxidoreductase, aldo/keto reductase"/>
    <property type="match status" value="1"/>
</dbReference>
<protein>
    <submittedName>
        <fullName evidence="3">Aldo/keto reductase</fullName>
    </submittedName>
</protein>
<accession>A0A7X2L3B6</accession>
<dbReference type="GO" id="GO:0016491">
    <property type="term" value="F:oxidoreductase activity"/>
    <property type="evidence" value="ECO:0007669"/>
    <property type="project" value="UniProtKB-KW"/>
</dbReference>
<keyword evidence="1" id="KW-0560">Oxidoreductase</keyword>
<dbReference type="GO" id="GO:0005829">
    <property type="term" value="C:cytosol"/>
    <property type="evidence" value="ECO:0007669"/>
    <property type="project" value="UniProtKB-ARBA"/>
</dbReference>
<dbReference type="RefSeq" id="WP_338115952.1">
    <property type="nucleotide sequence ID" value="NZ_WJXB01000007.1"/>
</dbReference>
<dbReference type="Proteomes" id="UP000463051">
    <property type="component" value="Unassembled WGS sequence"/>
</dbReference>
<evidence type="ECO:0000256" key="1">
    <source>
        <dbReference type="ARBA" id="ARBA00023002"/>
    </source>
</evidence>
<feature type="domain" description="NADP-dependent oxidoreductase" evidence="2">
    <location>
        <begin position="15"/>
        <end position="315"/>
    </location>
</feature>
<dbReference type="InterPro" id="IPR023210">
    <property type="entry name" value="NADP_OxRdtase_dom"/>
</dbReference>
<keyword evidence="4" id="KW-1185">Reference proteome</keyword>
<dbReference type="Gene3D" id="3.20.20.100">
    <property type="entry name" value="NADP-dependent oxidoreductase domain"/>
    <property type="match status" value="1"/>
</dbReference>
<dbReference type="AlphaFoldDB" id="A0A7X2L3B6"/>
<proteinExistence type="predicted"/>
<evidence type="ECO:0000259" key="2">
    <source>
        <dbReference type="Pfam" id="PF00248"/>
    </source>
</evidence>
<dbReference type="PANTHER" id="PTHR43364:SF4">
    <property type="entry name" value="NAD(P)-LINKED OXIDOREDUCTASE SUPERFAMILY PROTEIN"/>
    <property type="match status" value="1"/>
</dbReference>